<evidence type="ECO:0000313" key="1">
    <source>
        <dbReference type="EMBL" id="MCU6747988.1"/>
    </source>
</evidence>
<dbReference type="Gene3D" id="3.40.50.1000">
    <property type="entry name" value="HAD superfamily/HAD-like"/>
    <property type="match status" value="1"/>
</dbReference>
<evidence type="ECO:0000313" key="2">
    <source>
        <dbReference type="Proteomes" id="UP001652394"/>
    </source>
</evidence>
<dbReference type="SUPFAM" id="SSF56784">
    <property type="entry name" value="HAD-like"/>
    <property type="match status" value="1"/>
</dbReference>
<comment type="caution">
    <text evidence="1">The sequence shown here is derived from an EMBL/GenBank/DDBJ whole genome shotgun (WGS) entry which is preliminary data.</text>
</comment>
<dbReference type="Pfam" id="PF08282">
    <property type="entry name" value="Hydrolase_3"/>
    <property type="match status" value="1"/>
</dbReference>
<name>A0ABT2TCJ4_9FIRM</name>
<dbReference type="PANTHER" id="PTHR10000">
    <property type="entry name" value="PHOSPHOSERINE PHOSPHATASE"/>
    <property type="match status" value="1"/>
</dbReference>
<dbReference type="Gene3D" id="3.30.1240.10">
    <property type="match status" value="1"/>
</dbReference>
<accession>A0ABT2TCJ4</accession>
<dbReference type="Proteomes" id="UP001652394">
    <property type="component" value="Unassembled WGS sequence"/>
</dbReference>
<dbReference type="InterPro" id="IPR006379">
    <property type="entry name" value="HAD-SF_hydro_IIB"/>
</dbReference>
<dbReference type="EMBL" id="JAOQJX010000015">
    <property type="protein sequence ID" value="MCU6747988.1"/>
    <property type="molecule type" value="Genomic_DNA"/>
</dbReference>
<reference evidence="1 2" key="1">
    <citation type="journal article" date="2021" name="ISME Commun">
        <title>Automated analysis of genomic sequences facilitates high-throughput and comprehensive description of bacteria.</title>
        <authorList>
            <person name="Hitch T.C.A."/>
        </authorList>
    </citation>
    <scope>NUCLEOTIDE SEQUENCE [LARGE SCALE GENOMIC DNA]</scope>
    <source>
        <strain evidence="1 2">H2_18</strain>
    </source>
</reference>
<dbReference type="PANTHER" id="PTHR10000:SF8">
    <property type="entry name" value="HAD SUPERFAMILY HYDROLASE-LIKE, TYPE 3"/>
    <property type="match status" value="1"/>
</dbReference>
<keyword evidence="1" id="KW-0378">Hydrolase</keyword>
<proteinExistence type="predicted"/>
<dbReference type="PROSITE" id="PS01229">
    <property type="entry name" value="COF_2"/>
    <property type="match status" value="1"/>
</dbReference>
<sequence>MKTLYVSDLDGTLFNSKKEISARSVELLNGCIERGMLFSVATARMPYGCDYRLDALKMSTPGILTNGVFIYDFRNREFLHAEMIPRQAAEKVTEAFQRCGLECFMYILTGNRIRLYYGSEKLKEQTQYYSNRALEECEEVAYTKDYRAEMDKGGVFYFALTGNQEELTPVKEEIEKISGVSIAFYLNIYNGMYCMEIFSEKASKKNALLRLKEMVGCEELVVFGDNYNDVPMIEIADRSYAPENALEEIKQMVTGVLPDCDHDGVAEFLNNEQRM</sequence>
<dbReference type="NCBIfam" id="TIGR01484">
    <property type="entry name" value="HAD-SF-IIB"/>
    <property type="match status" value="1"/>
</dbReference>
<dbReference type="GO" id="GO:0016787">
    <property type="term" value="F:hydrolase activity"/>
    <property type="evidence" value="ECO:0007669"/>
    <property type="project" value="UniProtKB-KW"/>
</dbReference>
<protein>
    <submittedName>
        <fullName evidence="1">HAD family hydrolase</fullName>
    </submittedName>
</protein>
<organism evidence="1 2">
    <name type="scientific">Faecalicatena acetigenes</name>
    <dbReference type="NCBI Taxonomy" id="2981790"/>
    <lineage>
        <taxon>Bacteria</taxon>
        <taxon>Bacillati</taxon>
        <taxon>Bacillota</taxon>
        <taxon>Clostridia</taxon>
        <taxon>Lachnospirales</taxon>
        <taxon>Lachnospiraceae</taxon>
        <taxon>Faecalicatena</taxon>
    </lineage>
</organism>
<dbReference type="InterPro" id="IPR036412">
    <property type="entry name" value="HAD-like_sf"/>
</dbReference>
<dbReference type="InterPro" id="IPR023214">
    <property type="entry name" value="HAD_sf"/>
</dbReference>
<keyword evidence="2" id="KW-1185">Reference proteome</keyword>
<gene>
    <name evidence="1" type="ORF">OCV51_10045</name>
</gene>
<dbReference type="RefSeq" id="WP_059066121.1">
    <property type="nucleotide sequence ID" value="NZ_JAOQJX010000015.1"/>
</dbReference>